<organism evidence="2 3">
    <name type="scientific">Littorina saxatilis</name>
    <dbReference type="NCBI Taxonomy" id="31220"/>
    <lineage>
        <taxon>Eukaryota</taxon>
        <taxon>Metazoa</taxon>
        <taxon>Spiralia</taxon>
        <taxon>Lophotrochozoa</taxon>
        <taxon>Mollusca</taxon>
        <taxon>Gastropoda</taxon>
        <taxon>Caenogastropoda</taxon>
        <taxon>Littorinimorpha</taxon>
        <taxon>Littorinoidea</taxon>
        <taxon>Littorinidae</taxon>
        <taxon>Littorina</taxon>
    </lineage>
</organism>
<dbReference type="PANTHER" id="PTHR36981:SF1">
    <property type="entry name" value="P2X PURINORECEPTOR 7 INTRACELLULAR DOMAIN-CONTAINING PROTEIN"/>
    <property type="match status" value="1"/>
</dbReference>
<dbReference type="Pfam" id="PF20478">
    <property type="entry name" value="P2RX7_C"/>
    <property type="match status" value="1"/>
</dbReference>
<accession>A0AAN9AZ85</accession>
<dbReference type="AlphaFoldDB" id="A0AAN9AZ85"/>
<name>A0AAN9AZ85_9CAEN</name>
<evidence type="ECO:0000313" key="2">
    <source>
        <dbReference type="EMBL" id="KAK7095832.1"/>
    </source>
</evidence>
<keyword evidence="3" id="KW-1185">Reference proteome</keyword>
<dbReference type="InterPro" id="IPR046815">
    <property type="entry name" value="P2RX7_C"/>
</dbReference>
<feature type="domain" description="P2X purinoreceptor 7 intracellular" evidence="1">
    <location>
        <begin position="6"/>
        <end position="117"/>
    </location>
</feature>
<proteinExistence type="predicted"/>
<gene>
    <name evidence="2" type="ORF">V1264_005196</name>
</gene>
<dbReference type="Proteomes" id="UP001374579">
    <property type="component" value="Unassembled WGS sequence"/>
</dbReference>
<reference evidence="2 3" key="1">
    <citation type="submission" date="2024-02" db="EMBL/GenBank/DDBJ databases">
        <title>Chromosome-scale genome assembly of the rough periwinkle Littorina saxatilis.</title>
        <authorList>
            <person name="De Jode A."/>
            <person name="Faria R."/>
            <person name="Formenti G."/>
            <person name="Sims Y."/>
            <person name="Smith T.P."/>
            <person name="Tracey A."/>
            <person name="Wood J.M.D."/>
            <person name="Zagrodzka Z.B."/>
            <person name="Johannesson K."/>
            <person name="Butlin R.K."/>
            <person name="Leder E.H."/>
        </authorList>
    </citation>
    <scope>NUCLEOTIDE SEQUENCE [LARGE SCALE GENOMIC DNA]</scope>
    <source>
        <strain evidence="2">Snail1</strain>
        <tissue evidence="2">Muscle</tissue>
    </source>
</reference>
<evidence type="ECO:0000313" key="3">
    <source>
        <dbReference type="Proteomes" id="UP001374579"/>
    </source>
</evidence>
<protein>
    <recommendedName>
        <fullName evidence="1">P2X purinoreceptor 7 intracellular domain-containing protein</fullName>
    </recommendedName>
</protein>
<sequence length="123" mass="14282">MEKVEECNCCTESTKIMEKLNSRRPLKNPGITCITQLPAFQSVCLNTDVLETAYYQYRQEHGTFQATLEEKYRYIGYRQLVRWCHGVLGRKVGIPLPSCAVRAIRNAFPSEDTYRGFEWPELP</sequence>
<dbReference type="PANTHER" id="PTHR36981">
    <property type="entry name" value="ZGC:195170"/>
    <property type="match status" value="1"/>
</dbReference>
<evidence type="ECO:0000259" key="1">
    <source>
        <dbReference type="Pfam" id="PF20478"/>
    </source>
</evidence>
<comment type="caution">
    <text evidence="2">The sequence shown here is derived from an EMBL/GenBank/DDBJ whole genome shotgun (WGS) entry which is preliminary data.</text>
</comment>
<dbReference type="EMBL" id="JBAMIC010000014">
    <property type="protein sequence ID" value="KAK7095832.1"/>
    <property type="molecule type" value="Genomic_DNA"/>
</dbReference>